<sequence length="456" mass="51738">MASSEQQPVPQVNPVEEPLRVDEEGGEEKDQLSRRSSATDQDQYSHFANQLPLVVPNVRTKPRRSTNALHLLVQEAARNFILSDLVHRSAESLAGLAKDRRKVWTELRQYSDAKVLGEAKEKIMHELRETDKEALTDVSPESEIIRMRFDEHEAVSRSFEDALTELRYEHNNEGEEEGRKDLEELFKALEPLIVSRPRPVERTQPRFEKRGRGGGGYHVGTRNPPYPVHQFRPRDVPGYSRGGPRDYRDRRDREEYYRRRYEEDDRREFERRPPLPPLPPHGYEDYRGRRDPYPPRPPFDDHRRIPRPDPKDSRFPNPRDSRPFGGPGGVGPGVGIGGPMKPGPVVYEPTPKPPIPVAVDPSTYGYPPTADPYAAAAPAPIYDPNAQYYPPDPSMAVYGPAYPAPYPPPPPQAQQAAPQPWYPAPITLSFSSRDPGRHMALPLPTDFMAGPSEAPR</sequence>
<feature type="region of interest" description="Disordered" evidence="1">
    <location>
        <begin position="1"/>
        <end position="44"/>
    </location>
</feature>
<feature type="compositionally biased region" description="Basic and acidic residues" evidence="1">
    <location>
        <begin position="198"/>
        <end position="211"/>
    </location>
</feature>
<accession>A0ABR3AZB3</accession>
<feature type="region of interest" description="Disordered" evidence="1">
    <location>
        <begin position="197"/>
        <end position="348"/>
    </location>
</feature>
<comment type="caution">
    <text evidence="2">The sequence shown here is derived from an EMBL/GenBank/DDBJ whole genome shotgun (WGS) entry which is preliminary data.</text>
</comment>
<protein>
    <recommendedName>
        <fullName evidence="4">Homeodomain-like DNA binding domain-containing transcription factor</fullName>
    </recommendedName>
</protein>
<dbReference type="EMBL" id="JBCLYO010000010">
    <property type="protein sequence ID" value="KAL0085548.1"/>
    <property type="molecule type" value="Genomic_DNA"/>
</dbReference>
<feature type="compositionally biased region" description="Basic and acidic residues" evidence="1">
    <location>
        <begin position="243"/>
        <end position="273"/>
    </location>
</feature>
<evidence type="ECO:0000313" key="3">
    <source>
        <dbReference type="Proteomes" id="UP001448207"/>
    </source>
</evidence>
<dbReference type="Proteomes" id="UP001448207">
    <property type="component" value="Unassembled WGS sequence"/>
</dbReference>
<evidence type="ECO:0000256" key="1">
    <source>
        <dbReference type="SAM" id="MobiDB-lite"/>
    </source>
</evidence>
<proteinExistence type="predicted"/>
<feature type="region of interest" description="Disordered" evidence="1">
    <location>
        <begin position="406"/>
        <end position="456"/>
    </location>
</feature>
<feature type="compositionally biased region" description="Basic and acidic residues" evidence="1">
    <location>
        <begin position="17"/>
        <end position="33"/>
    </location>
</feature>
<organism evidence="2 3">
    <name type="scientific">Phycomyces blakesleeanus</name>
    <dbReference type="NCBI Taxonomy" id="4837"/>
    <lineage>
        <taxon>Eukaryota</taxon>
        <taxon>Fungi</taxon>
        <taxon>Fungi incertae sedis</taxon>
        <taxon>Mucoromycota</taxon>
        <taxon>Mucoromycotina</taxon>
        <taxon>Mucoromycetes</taxon>
        <taxon>Mucorales</taxon>
        <taxon>Phycomycetaceae</taxon>
        <taxon>Phycomyces</taxon>
    </lineage>
</organism>
<evidence type="ECO:0000313" key="2">
    <source>
        <dbReference type="EMBL" id="KAL0085548.1"/>
    </source>
</evidence>
<gene>
    <name evidence="2" type="ORF">J3Q64DRAFT_1103362</name>
</gene>
<name>A0ABR3AZB3_PHYBL</name>
<feature type="compositionally biased region" description="Basic and acidic residues" evidence="1">
    <location>
        <begin position="282"/>
        <end position="322"/>
    </location>
</feature>
<reference evidence="2 3" key="1">
    <citation type="submission" date="2024-04" db="EMBL/GenBank/DDBJ databases">
        <title>Symmetric and asymmetric DNA N6-adenine methylation regulates different biological responses in Mucorales.</title>
        <authorList>
            <consortium name="Lawrence Berkeley National Laboratory"/>
            <person name="Lax C."/>
            <person name="Mondo S.J."/>
            <person name="Osorio-Concepcion M."/>
            <person name="Muszewska A."/>
            <person name="Corrochano-Luque M."/>
            <person name="Gutierrez G."/>
            <person name="Riley R."/>
            <person name="Lipzen A."/>
            <person name="Guo J."/>
            <person name="Hundley H."/>
            <person name="Amirebrahimi M."/>
            <person name="Ng V."/>
            <person name="Lorenzo-Gutierrez D."/>
            <person name="Binder U."/>
            <person name="Yang J."/>
            <person name="Song Y."/>
            <person name="Canovas D."/>
            <person name="Navarro E."/>
            <person name="Freitag M."/>
            <person name="Gabaldon T."/>
            <person name="Grigoriev I.V."/>
            <person name="Corrochano L.M."/>
            <person name="Nicolas F.E."/>
            <person name="Garre V."/>
        </authorList>
    </citation>
    <scope>NUCLEOTIDE SEQUENCE [LARGE SCALE GENOMIC DNA]</scope>
    <source>
        <strain evidence="2 3">L51</strain>
    </source>
</reference>
<keyword evidence="3" id="KW-1185">Reference proteome</keyword>
<feature type="compositionally biased region" description="Low complexity" evidence="1">
    <location>
        <begin position="1"/>
        <end position="16"/>
    </location>
</feature>
<feature type="compositionally biased region" description="Gly residues" evidence="1">
    <location>
        <begin position="325"/>
        <end position="340"/>
    </location>
</feature>
<evidence type="ECO:0008006" key="4">
    <source>
        <dbReference type="Google" id="ProtNLM"/>
    </source>
</evidence>
<feature type="compositionally biased region" description="Polar residues" evidence="1">
    <location>
        <begin position="34"/>
        <end position="44"/>
    </location>
</feature>